<evidence type="ECO:0000313" key="3">
    <source>
        <dbReference type="Proteomes" id="UP000071778"/>
    </source>
</evidence>
<name>A0A127QFC9_9BURK</name>
<dbReference type="RefSeq" id="WP_061537005.1">
    <property type="nucleotide sequence ID" value="NZ_CP013235.1"/>
</dbReference>
<proteinExistence type="predicted"/>
<organism evidence="2 3">
    <name type="scientific">Collimonas arenae</name>
    <dbReference type="NCBI Taxonomy" id="279058"/>
    <lineage>
        <taxon>Bacteria</taxon>
        <taxon>Pseudomonadati</taxon>
        <taxon>Pseudomonadota</taxon>
        <taxon>Betaproteobacteria</taxon>
        <taxon>Burkholderiales</taxon>
        <taxon>Oxalobacteraceae</taxon>
        <taxon>Collimonas</taxon>
    </lineage>
</organism>
<reference evidence="2 3" key="1">
    <citation type="submission" date="2015-11" db="EMBL/GenBank/DDBJ databases">
        <title>Exploring the genomic traits of fungus-feeding bacterial genus Collimonas.</title>
        <authorList>
            <person name="Song C."/>
            <person name="Schmidt R."/>
            <person name="de Jager V."/>
            <person name="Krzyzanowska D."/>
            <person name="Jongedijk E."/>
            <person name="Cankar K."/>
            <person name="Beekwilder J."/>
            <person name="van Veen A."/>
            <person name="de Boer W."/>
            <person name="van Veen J.A."/>
            <person name="Garbeva P."/>
        </authorList>
    </citation>
    <scope>NUCLEOTIDE SEQUENCE [LARGE SCALE GENOMIC DNA]</scope>
    <source>
        <strain evidence="2 3">Ter282</strain>
    </source>
</reference>
<sequence length="75" mass="7833">MQRSDLVPLKGQLALLQPDAVTDMEAVANDTRLPSRSAVDRQLGIDAANPHSLAACGQSPSPNGGNAKPCCARHQ</sequence>
<dbReference type="EMBL" id="CP013235">
    <property type="protein sequence ID" value="AMP08759.1"/>
    <property type="molecule type" value="Genomic_DNA"/>
</dbReference>
<keyword evidence="3" id="KW-1185">Reference proteome</keyword>
<dbReference type="PATRIC" id="fig|279058.18.peg.950"/>
<accession>A0A127QFC9</accession>
<evidence type="ECO:0000313" key="2">
    <source>
        <dbReference type="EMBL" id="AMP08759.1"/>
    </source>
</evidence>
<gene>
    <name evidence="2" type="ORF">CAter282_0961</name>
</gene>
<feature type="region of interest" description="Disordered" evidence="1">
    <location>
        <begin position="54"/>
        <end position="75"/>
    </location>
</feature>
<dbReference type="Proteomes" id="UP000071778">
    <property type="component" value="Chromosome"/>
</dbReference>
<dbReference type="AlphaFoldDB" id="A0A127QFC9"/>
<protein>
    <submittedName>
        <fullName evidence="2">Uncharacterized protein</fullName>
    </submittedName>
</protein>
<evidence type="ECO:0000256" key="1">
    <source>
        <dbReference type="SAM" id="MobiDB-lite"/>
    </source>
</evidence>